<accession>A0A4Y2BGN7</accession>
<evidence type="ECO:0000313" key="3">
    <source>
        <dbReference type="EMBL" id="GBL90446.1"/>
    </source>
</evidence>
<dbReference type="AlphaFoldDB" id="A0A4Y2BGN7"/>
<dbReference type="EMBL" id="BGPR01083233">
    <property type="protein sequence ID" value="GBL90446.1"/>
    <property type="molecule type" value="Genomic_DNA"/>
</dbReference>
<evidence type="ECO:0000313" key="4">
    <source>
        <dbReference type="Proteomes" id="UP000499080"/>
    </source>
</evidence>
<dbReference type="Proteomes" id="UP000499080">
    <property type="component" value="Unassembled WGS sequence"/>
</dbReference>
<proteinExistence type="predicted"/>
<dbReference type="EMBL" id="BGPR01083229">
    <property type="protein sequence ID" value="GBL90443.1"/>
    <property type="molecule type" value="Genomic_DNA"/>
</dbReference>
<sequence length="87" mass="9750">RPGQLNDSRCNSSSTEAGVLVPITRPWPDPFRKRLSRTITGGGTRSPTITMPTGEMSSCLLIRQLLIRGFAVPLSRWEKKKEIEKKL</sequence>
<reference evidence="3 4" key="1">
    <citation type="journal article" date="2019" name="Sci. Rep.">
        <title>Orb-weaving spider Araneus ventricosus genome elucidates the spidroin gene catalogue.</title>
        <authorList>
            <person name="Kono N."/>
            <person name="Nakamura H."/>
            <person name="Ohtoshi R."/>
            <person name="Moran D.A.P."/>
            <person name="Shinohara A."/>
            <person name="Yoshida Y."/>
            <person name="Fujiwara M."/>
            <person name="Mori M."/>
            <person name="Tomita M."/>
            <person name="Arakawa K."/>
        </authorList>
    </citation>
    <scope>NUCLEOTIDE SEQUENCE [LARGE SCALE GENOMIC DNA]</scope>
</reference>
<feature type="region of interest" description="Disordered" evidence="1">
    <location>
        <begin position="32"/>
        <end position="53"/>
    </location>
</feature>
<protein>
    <submittedName>
        <fullName evidence="3">Uncharacterized protein</fullName>
    </submittedName>
</protein>
<name>A0A4Y2BGN7_ARAVE</name>
<keyword evidence="4" id="KW-1185">Reference proteome</keyword>
<gene>
    <name evidence="2" type="ORF">AVEN_13325_1</name>
    <name evidence="3" type="ORF">AVEN_135301_1</name>
</gene>
<feature type="non-terminal residue" evidence="3">
    <location>
        <position position="1"/>
    </location>
</feature>
<comment type="caution">
    <text evidence="3">The sequence shown here is derived from an EMBL/GenBank/DDBJ whole genome shotgun (WGS) entry which is preliminary data.</text>
</comment>
<organism evidence="3 4">
    <name type="scientific">Araneus ventricosus</name>
    <name type="common">Orbweaver spider</name>
    <name type="synonym">Epeira ventricosa</name>
    <dbReference type="NCBI Taxonomy" id="182803"/>
    <lineage>
        <taxon>Eukaryota</taxon>
        <taxon>Metazoa</taxon>
        <taxon>Ecdysozoa</taxon>
        <taxon>Arthropoda</taxon>
        <taxon>Chelicerata</taxon>
        <taxon>Arachnida</taxon>
        <taxon>Araneae</taxon>
        <taxon>Araneomorphae</taxon>
        <taxon>Entelegynae</taxon>
        <taxon>Araneoidea</taxon>
        <taxon>Araneidae</taxon>
        <taxon>Araneus</taxon>
    </lineage>
</organism>
<evidence type="ECO:0000256" key="1">
    <source>
        <dbReference type="SAM" id="MobiDB-lite"/>
    </source>
</evidence>
<evidence type="ECO:0000313" key="2">
    <source>
        <dbReference type="EMBL" id="GBL90443.1"/>
    </source>
</evidence>